<evidence type="ECO:0000313" key="2">
    <source>
        <dbReference type="Proteomes" id="UP000308600"/>
    </source>
</evidence>
<sequence>MKLQAIALLFALVGATQAHNQRRHHLKRQAPSSSAQPGAATSKPAVASTGAAASGAPTNNANPPSIPPPANTPPPPPSGPTPTTGIYALTSGKPADPTDPITATFAAGATPPIAGAPVLPTPFVFQAADWPLQDKIPDTNAPEVQNWMRELDGFYIPEIPPTADGSCAGDPAAAADAANRGWWTCGGYTRTTDVTACPDKLTWGVSFDDGPSPYSKTLLKYLTAKQLKATFFVVGSRVIERPTVLVEQYMTGHEISVHTWSHKHLTSLTNEEVVAELGWTRKVIKEVLGVTPTTMRPPYGDIDDRVRAISLAMGLTPIIWTRTPTAGQFDTNDWQVAGGLMTGIQSYESFQAILGNATIIDTGFIVLEHDLYDITVEMATDYTLNTALTYNPPLTLKAIGQCLKVPPSNLYYESTQNLTFPYRNNTLGGYDIDGDGVTDTLKSAGHTLIPSLVTVLCAAVLAAFF</sequence>
<evidence type="ECO:0000313" key="1">
    <source>
        <dbReference type="EMBL" id="TFK74996.1"/>
    </source>
</evidence>
<keyword evidence="1" id="KW-0378">Hydrolase</keyword>
<protein>
    <submittedName>
        <fullName evidence="1">Glycoside hydrolase/deacetylase</fullName>
    </submittedName>
</protein>
<dbReference type="Proteomes" id="UP000308600">
    <property type="component" value="Unassembled WGS sequence"/>
</dbReference>
<gene>
    <name evidence="1" type="ORF">BDN72DRAFT_886101</name>
</gene>
<accession>A0ACD3BAP4</accession>
<dbReference type="EMBL" id="ML208265">
    <property type="protein sequence ID" value="TFK74996.1"/>
    <property type="molecule type" value="Genomic_DNA"/>
</dbReference>
<proteinExistence type="predicted"/>
<organism evidence="1 2">
    <name type="scientific">Pluteus cervinus</name>
    <dbReference type="NCBI Taxonomy" id="181527"/>
    <lineage>
        <taxon>Eukaryota</taxon>
        <taxon>Fungi</taxon>
        <taxon>Dikarya</taxon>
        <taxon>Basidiomycota</taxon>
        <taxon>Agaricomycotina</taxon>
        <taxon>Agaricomycetes</taxon>
        <taxon>Agaricomycetidae</taxon>
        <taxon>Agaricales</taxon>
        <taxon>Pluteineae</taxon>
        <taxon>Pluteaceae</taxon>
        <taxon>Pluteus</taxon>
    </lineage>
</organism>
<name>A0ACD3BAP4_9AGAR</name>
<keyword evidence="2" id="KW-1185">Reference proteome</keyword>
<reference evidence="1 2" key="1">
    <citation type="journal article" date="2019" name="Nat. Ecol. Evol.">
        <title>Megaphylogeny resolves global patterns of mushroom evolution.</title>
        <authorList>
            <person name="Varga T."/>
            <person name="Krizsan K."/>
            <person name="Foldi C."/>
            <person name="Dima B."/>
            <person name="Sanchez-Garcia M."/>
            <person name="Sanchez-Ramirez S."/>
            <person name="Szollosi G.J."/>
            <person name="Szarkandi J.G."/>
            <person name="Papp V."/>
            <person name="Albert L."/>
            <person name="Andreopoulos W."/>
            <person name="Angelini C."/>
            <person name="Antonin V."/>
            <person name="Barry K.W."/>
            <person name="Bougher N.L."/>
            <person name="Buchanan P."/>
            <person name="Buyck B."/>
            <person name="Bense V."/>
            <person name="Catcheside P."/>
            <person name="Chovatia M."/>
            <person name="Cooper J."/>
            <person name="Damon W."/>
            <person name="Desjardin D."/>
            <person name="Finy P."/>
            <person name="Geml J."/>
            <person name="Haridas S."/>
            <person name="Hughes K."/>
            <person name="Justo A."/>
            <person name="Karasinski D."/>
            <person name="Kautmanova I."/>
            <person name="Kiss B."/>
            <person name="Kocsube S."/>
            <person name="Kotiranta H."/>
            <person name="LaButti K.M."/>
            <person name="Lechner B.E."/>
            <person name="Liimatainen K."/>
            <person name="Lipzen A."/>
            <person name="Lukacs Z."/>
            <person name="Mihaltcheva S."/>
            <person name="Morgado L.N."/>
            <person name="Niskanen T."/>
            <person name="Noordeloos M.E."/>
            <person name="Ohm R.A."/>
            <person name="Ortiz-Santana B."/>
            <person name="Ovrebo C."/>
            <person name="Racz N."/>
            <person name="Riley R."/>
            <person name="Savchenko A."/>
            <person name="Shiryaev A."/>
            <person name="Soop K."/>
            <person name="Spirin V."/>
            <person name="Szebenyi C."/>
            <person name="Tomsovsky M."/>
            <person name="Tulloss R.E."/>
            <person name="Uehling J."/>
            <person name="Grigoriev I.V."/>
            <person name="Vagvolgyi C."/>
            <person name="Papp T."/>
            <person name="Martin F.M."/>
            <person name="Miettinen O."/>
            <person name="Hibbett D.S."/>
            <person name="Nagy L.G."/>
        </authorList>
    </citation>
    <scope>NUCLEOTIDE SEQUENCE [LARGE SCALE GENOMIC DNA]</scope>
    <source>
        <strain evidence="1 2">NL-1719</strain>
    </source>
</reference>